<evidence type="ECO:0000313" key="1">
    <source>
        <dbReference type="EMBL" id="QGW56951.1"/>
    </source>
</evidence>
<sequence>MFRALDGPFMVRLRRDGVELNKEILLKDTAKCIVWATRRDNYCGRL</sequence>
<dbReference type="Proteomes" id="UP000006465">
    <property type="component" value="Chromosome"/>
</dbReference>
<dbReference type="AlphaFoldDB" id="A0AAX1FK60"/>
<proteinExistence type="predicted"/>
<protein>
    <submittedName>
        <fullName evidence="1">Uncharacterized protein</fullName>
    </submittedName>
</protein>
<organism evidence="1 2">
    <name type="scientific">Corynebacterium pseudotuberculosis 258</name>
    <dbReference type="NCBI Taxonomy" id="1168865"/>
    <lineage>
        <taxon>Bacteria</taxon>
        <taxon>Bacillati</taxon>
        <taxon>Actinomycetota</taxon>
        <taxon>Actinomycetes</taxon>
        <taxon>Mycobacteriales</taxon>
        <taxon>Corynebacteriaceae</taxon>
        <taxon>Corynebacterium</taxon>
    </lineage>
</organism>
<reference evidence="1 2" key="1">
    <citation type="journal article" date="2013" name="J. Biotechnol.">
        <title>Genome sequence of Corynebacterium pseudotuberculosis biovar equi strain 258 and prediction of antigenic targets to improve biotechnological vaccine production.</title>
        <authorList>
            <person name="Soares S.C."/>
            <person name="Trost E."/>
            <person name="Ramos R.T."/>
            <person name="Carneiro A.R."/>
            <person name="Santos A.R."/>
            <person name="Pinto A.C."/>
            <person name="Barbosa E."/>
            <person name="Aburjaile F."/>
            <person name="Ali A."/>
            <person name="Diniz C.A."/>
            <person name="Hassan S.S."/>
            <person name="Fiaux K."/>
            <person name="Guimaraes L.C."/>
            <person name="Bakhtiar S.M."/>
            <person name="Pereira U."/>
            <person name="Almeida S.S."/>
            <person name="Abreu V.A."/>
            <person name="Rocha F.S."/>
            <person name="Dorella F.A."/>
            <person name="Miyoshi A."/>
            <person name="Silva A."/>
            <person name="Azevedo V."/>
            <person name="Tauch A."/>
        </authorList>
    </citation>
    <scope>NUCLEOTIDE SEQUENCE [LARGE SCALE GENOMIC DNA]</scope>
    <source>
        <strain evidence="1 2">258</strain>
    </source>
</reference>
<evidence type="ECO:0000313" key="2">
    <source>
        <dbReference type="Proteomes" id="UP000006465"/>
    </source>
</evidence>
<accession>A0AAX1FK60</accession>
<dbReference type="EMBL" id="CP003540">
    <property type="protein sequence ID" value="QGW56951.1"/>
    <property type="molecule type" value="Genomic_DNA"/>
</dbReference>
<dbReference type="KEGG" id="coe:CP258_05185"/>
<name>A0AAX1FK60_CORPS</name>
<gene>
    <name evidence="1" type="ORF">CP258_05185</name>
</gene>